<comment type="subcellular location">
    <subcellularLocation>
        <location evidence="1">Membrane</location>
    </subcellularLocation>
</comment>
<feature type="compositionally biased region" description="Basic and acidic residues" evidence="5">
    <location>
        <begin position="326"/>
        <end position="347"/>
    </location>
</feature>
<organism evidence="9 10">
    <name type="scientific">Salvia divinorum</name>
    <name type="common">Maria pastora</name>
    <name type="synonym">Diviner's sage</name>
    <dbReference type="NCBI Taxonomy" id="28513"/>
    <lineage>
        <taxon>Eukaryota</taxon>
        <taxon>Viridiplantae</taxon>
        <taxon>Streptophyta</taxon>
        <taxon>Embryophyta</taxon>
        <taxon>Tracheophyta</taxon>
        <taxon>Spermatophyta</taxon>
        <taxon>Magnoliopsida</taxon>
        <taxon>eudicotyledons</taxon>
        <taxon>Gunneridae</taxon>
        <taxon>Pentapetalae</taxon>
        <taxon>asterids</taxon>
        <taxon>lamiids</taxon>
        <taxon>Lamiales</taxon>
        <taxon>Lamiaceae</taxon>
        <taxon>Nepetoideae</taxon>
        <taxon>Mentheae</taxon>
        <taxon>Salviinae</taxon>
        <taxon>Salvia</taxon>
        <taxon>Salvia subgen. Calosphace</taxon>
    </lineage>
</organism>
<dbReference type="Pfam" id="PF13664">
    <property type="entry name" value="DUF4149"/>
    <property type="match status" value="1"/>
</dbReference>
<keyword evidence="3 6" id="KW-1133">Transmembrane helix</keyword>
<dbReference type="PANTHER" id="PTHR47652:SF3">
    <property type="entry name" value="MITOCHONDRIAL IMPORT INNER MEMBRANE TRANSLOCASE SUBUNIT TIM44"/>
    <property type="match status" value="1"/>
</dbReference>
<keyword evidence="7" id="KW-0732">Signal</keyword>
<dbReference type="PANTHER" id="PTHR47652">
    <property type="entry name" value="MITOCHONDRIAL IMPORT INNER MEMBRANE TRANSLOCASE SUBUNIT TIM44"/>
    <property type="match status" value="1"/>
</dbReference>
<accession>A0ABD1FPU2</accession>
<feature type="chain" id="PRO_5044867355" description="TMEM205-like domain-containing protein" evidence="7">
    <location>
        <begin position="19"/>
        <end position="410"/>
    </location>
</feature>
<keyword evidence="10" id="KW-1185">Reference proteome</keyword>
<dbReference type="Proteomes" id="UP001567538">
    <property type="component" value="Unassembled WGS sequence"/>
</dbReference>
<evidence type="ECO:0000256" key="5">
    <source>
        <dbReference type="SAM" id="MobiDB-lite"/>
    </source>
</evidence>
<proteinExistence type="predicted"/>
<feature type="transmembrane region" description="Helical" evidence="6">
    <location>
        <begin position="268"/>
        <end position="287"/>
    </location>
</feature>
<evidence type="ECO:0000256" key="4">
    <source>
        <dbReference type="ARBA" id="ARBA00023136"/>
    </source>
</evidence>
<dbReference type="InterPro" id="IPR025423">
    <property type="entry name" value="TMEM205-like"/>
</dbReference>
<evidence type="ECO:0000259" key="8">
    <source>
        <dbReference type="Pfam" id="PF13664"/>
    </source>
</evidence>
<evidence type="ECO:0000256" key="3">
    <source>
        <dbReference type="ARBA" id="ARBA00022989"/>
    </source>
</evidence>
<feature type="signal peptide" evidence="7">
    <location>
        <begin position="1"/>
        <end position="18"/>
    </location>
</feature>
<evidence type="ECO:0000313" key="10">
    <source>
        <dbReference type="Proteomes" id="UP001567538"/>
    </source>
</evidence>
<comment type="caution">
    <text evidence="9">The sequence shown here is derived from an EMBL/GenBank/DDBJ whole genome shotgun (WGS) entry which is preliminary data.</text>
</comment>
<keyword evidence="2 6" id="KW-0812">Transmembrane</keyword>
<sequence>MNFLALCLVLTSLALATAQNPKPREEDVIVKEGRRVVVVEYEKDDGNTKVLISPQDKAFAADEKMSDNLEKKVKEASSTVLDEMSNLVGKIQENENVQSKFRPRELVCDAYGKCKHKLASAFVKTAETAEEVKEKFIEGKEAVEGAAEKVKEKFQEGKEKVEGVKDKFLEGKEKMEGTAEGVKEKFLEGKEVVVEKAKEKVLEGKEAVEKGGKGLRERVGTAAGMVHMMGFAVAYGMCVWMTLASSYVLARAVPRRQFAVVQSKMYPVYIKGMGCGVGMALLGHLVGRREGTGLQGMNLVAALGIILVNLMWLEPQATKVMLEKMKKEKEEGSGKEAHTVEPIRKAGDSAAETAGRGPTSEEAAARSEIIHLSRNLERLNSYSSFLNALTLVSLTWHLVYLGQRLNAPTC</sequence>
<dbReference type="Gene3D" id="1.20.120.20">
    <property type="entry name" value="Apolipoprotein"/>
    <property type="match status" value="1"/>
</dbReference>
<dbReference type="AlphaFoldDB" id="A0ABD1FPU2"/>
<feature type="region of interest" description="Disordered" evidence="5">
    <location>
        <begin position="326"/>
        <end position="362"/>
    </location>
</feature>
<evidence type="ECO:0000256" key="6">
    <source>
        <dbReference type="SAM" id="Phobius"/>
    </source>
</evidence>
<reference evidence="9 10" key="1">
    <citation type="submission" date="2024-06" db="EMBL/GenBank/DDBJ databases">
        <title>A chromosome level genome sequence of Diviner's sage (Salvia divinorum).</title>
        <authorList>
            <person name="Ford S.A."/>
            <person name="Ro D.-K."/>
            <person name="Ness R.W."/>
            <person name="Phillips M.A."/>
        </authorList>
    </citation>
    <scope>NUCLEOTIDE SEQUENCE [LARGE SCALE GENOMIC DNA]</scope>
    <source>
        <strain evidence="9">SAF-2024a</strain>
        <tissue evidence="9">Leaf</tissue>
    </source>
</reference>
<feature type="domain" description="TMEM205-like" evidence="8">
    <location>
        <begin position="230"/>
        <end position="325"/>
    </location>
</feature>
<evidence type="ECO:0000313" key="9">
    <source>
        <dbReference type="EMBL" id="KAL1533839.1"/>
    </source>
</evidence>
<feature type="transmembrane region" description="Helical" evidence="6">
    <location>
        <begin position="379"/>
        <end position="399"/>
    </location>
</feature>
<name>A0ABD1FPU2_SALDI</name>
<keyword evidence="4 6" id="KW-0472">Membrane</keyword>
<evidence type="ECO:0000256" key="2">
    <source>
        <dbReference type="ARBA" id="ARBA00022692"/>
    </source>
</evidence>
<feature type="transmembrane region" description="Helical" evidence="6">
    <location>
        <begin position="293"/>
        <end position="313"/>
    </location>
</feature>
<protein>
    <recommendedName>
        <fullName evidence="8">TMEM205-like domain-containing protein</fullName>
    </recommendedName>
</protein>
<gene>
    <name evidence="9" type="ORF">AAHA92_33672</name>
</gene>
<evidence type="ECO:0000256" key="1">
    <source>
        <dbReference type="ARBA" id="ARBA00004370"/>
    </source>
</evidence>
<feature type="transmembrane region" description="Helical" evidence="6">
    <location>
        <begin position="225"/>
        <end position="248"/>
    </location>
</feature>
<dbReference type="GO" id="GO:0016020">
    <property type="term" value="C:membrane"/>
    <property type="evidence" value="ECO:0007669"/>
    <property type="project" value="UniProtKB-SubCell"/>
</dbReference>
<dbReference type="EMBL" id="JBEAFC010000014">
    <property type="protein sequence ID" value="KAL1533839.1"/>
    <property type="molecule type" value="Genomic_DNA"/>
</dbReference>
<evidence type="ECO:0000256" key="7">
    <source>
        <dbReference type="SAM" id="SignalP"/>
    </source>
</evidence>